<evidence type="ECO:0000256" key="4">
    <source>
        <dbReference type="ARBA" id="ARBA00022692"/>
    </source>
</evidence>
<organism evidence="9 10">
    <name type="scientific">Sporolactobacillus shoreicorticis</name>
    <dbReference type="NCBI Taxonomy" id="1923877"/>
    <lineage>
        <taxon>Bacteria</taxon>
        <taxon>Bacillati</taxon>
        <taxon>Bacillota</taxon>
        <taxon>Bacilli</taxon>
        <taxon>Bacillales</taxon>
        <taxon>Sporolactobacillaceae</taxon>
        <taxon>Sporolactobacillus</taxon>
    </lineage>
</organism>
<keyword evidence="6 8" id="KW-0472">Membrane</keyword>
<evidence type="ECO:0000313" key="10">
    <source>
        <dbReference type="Proteomes" id="UP001597399"/>
    </source>
</evidence>
<feature type="transmembrane region" description="Helical" evidence="8">
    <location>
        <begin position="136"/>
        <end position="156"/>
    </location>
</feature>
<feature type="transmembrane region" description="Helical" evidence="8">
    <location>
        <begin position="163"/>
        <end position="184"/>
    </location>
</feature>
<evidence type="ECO:0000256" key="7">
    <source>
        <dbReference type="RuleBase" id="RU000477"/>
    </source>
</evidence>
<evidence type="ECO:0000256" key="3">
    <source>
        <dbReference type="ARBA" id="ARBA00022448"/>
    </source>
</evidence>
<dbReference type="InterPro" id="IPR050363">
    <property type="entry name" value="MIP/Aquaporin"/>
</dbReference>
<keyword evidence="5 8" id="KW-1133">Transmembrane helix</keyword>
<dbReference type="InterPro" id="IPR023271">
    <property type="entry name" value="Aquaporin-like"/>
</dbReference>
<comment type="subcellular location">
    <subcellularLocation>
        <location evidence="1">Membrane</location>
        <topology evidence="1">Multi-pass membrane protein</topology>
    </subcellularLocation>
</comment>
<dbReference type="InterPro" id="IPR022357">
    <property type="entry name" value="MIP_CS"/>
</dbReference>
<dbReference type="PRINTS" id="PR00783">
    <property type="entry name" value="MINTRINSICP"/>
</dbReference>
<dbReference type="PANTHER" id="PTHR43829:SF9">
    <property type="entry name" value="AQUAPORIN-9"/>
    <property type="match status" value="1"/>
</dbReference>
<keyword evidence="10" id="KW-1185">Reference proteome</keyword>
<feature type="transmembrane region" description="Helical" evidence="8">
    <location>
        <begin position="37"/>
        <end position="58"/>
    </location>
</feature>
<name>A0ABW5S4M5_9BACL</name>
<dbReference type="InterPro" id="IPR000425">
    <property type="entry name" value="MIP"/>
</dbReference>
<evidence type="ECO:0000256" key="8">
    <source>
        <dbReference type="SAM" id="Phobius"/>
    </source>
</evidence>
<protein>
    <submittedName>
        <fullName evidence="9">MIP/aquaporin family protein</fullName>
    </submittedName>
</protein>
<dbReference type="Proteomes" id="UP001597399">
    <property type="component" value="Unassembled WGS sequence"/>
</dbReference>
<proteinExistence type="inferred from homology"/>
<dbReference type="Gene3D" id="1.20.1080.10">
    <property type="entry name" value="Glycerol uptake facilitator protein"/>
    <property type="match status" value="1"/>
</dbReference>
<feature type="transmembrane region" description="Helical" evidence="8">
    <location>
        <begin position="6"/>
        <end position="25"/>
    </location>
</feature>
<gene>
    <name evidence="9" type="ORF">ACFSUE_12150</name>
</gene>
<dbReference type="SUPFAM" id="SSF81338">
    <property type="entry name" value="Aquaporin-like"/>
    <property type="match status" value="1"/>
</dbReference>
<comment type="similarity">
    <text evidence="2 7">Belongs to the MIP/aquaporin (TC 1.A.8) family.</text>
</comment>
<dbReference type="EMBL" id="JBHUMQ010000026">
    <property type="protein sequence ID" value="MFD2694373.1"/>
    <property type="molecule type" value="Genomic_DNA"/>
</dbReference>
<dbReference type="Pfam" id="PF00230">
    <property type="entry name" value="MIP"/>
    <property type="match status" value="1"/>
</dbReference>
<feature type="transmembrane region" description="Helical" evidence="8">
    <location>
        <begin position="212"/>
        <end position="232"/>
    </location>
</feature>
<comment type="caution">
    <text evidence="9">The sequence shown here is derived from an EMBL/GenBank/DDBJ whole genome shotgun (WGS) entry which is preliminary data.</text>
</comment>
<feature type="transmembrane region" description="Helical" evidence="8">
    <location>
        <begin position="87"/>
        <end position="106"/>
    </location>
</feature>
<accession>A0ABW5S4M5</accession>
<sequence>MNAYLGEFLGTMILIMFGAGVGASINLKKAYAQGSGWVMIAFGWGFAVMLGVYTAGYFGAPGHLNPALTIAFAAGGLIKWSIVPGFVLAQVAGAFLGAAITVLHFYPHFKITKKDEGNSVAIFATVPSIENQTFNFISEVIATFAFTLCLLTLGDFTAGLKPLIAGFLIAAIGFSFGSTTGYAINPARDFGPRFAYAVLPIPNKGSANWSYAWIPIVGPIIGAWLATILVGLI</sequence>
<evidence type="ECO:0000313" key="9">
    <source>
        <dbReference type="EMBL" id="MFD2694373.1"/>
    </source>
</evidence>
<evidence type="ECO:0000256" key="5">
    <source>
        <dbReference type="ARBA" id="ARBA00022989"/>
    </source>
</evidence>
<keyword evidence="4 7" id="KW-0812">Transmembrane</keyword>
<evidence type="ECO:0000256" key="2">
    <source>
        <dbReference type="ARBA" id="ARBA00006175"/>
    </source>
</evidence>
<keyword evidence="3 7" id="KW-0813">Transport</keyword>
<dbReference type="PANTHER" id="PTHR43829">
    <property type="entry name" value="AQUAPORIN OR AQUAGLYCEROPORIN RELATED"/>
    <property type="match status" value="1"/>
</dbReference>
<evidence type="ECO:0000256" key="1">
    <source>
        <dbReference type="ARBA" id="ARBA00004141"/>
    </source>
</evidence>
<dbReference type="PROSITE" id="PS00221">
    <property type="entry name" value="MIP"/>
    <property type="match status" value="1"/>
</dbReference>
<evidence type="ECO:0000256" key="6">
    <source>
        <dbReference type="ARBA" id="ARBA00023136"/>
    </source>
</evidence>
<reference evidence="10" key="1">
    <citation type="journal article" date="2019" name="Int. J. Syst. Evol. Microbiol.">
        <title>The Global Catalogue of Microorganisms (GCM) 10K type strain sequencing project: providing services to taxonomists for standard genome sequencing and annotation.</title>
        <authorList>
            <consortium name="The Broad Institute Genomics Platform"/>
            <consortium name="The Broad Institute Genome Sequencing Center for Infectious Disease"/>
            <person name="Wu L."/>
            <person name="Ma J."/>
        </authorList>
    </citation>
    <scope>NUCLEOTIDE SEQUENCE [LARGE SCALE GENOMIC DNA]</scope>
    <source>
        <strain evidence="10">TISTR 2466</strain>
    </source>
</reference>
<dbReference type="RefSeq" id="WP_253057915.1">
    <property type="nucleotide sequence ID" value="NZ_JAMXWM010000001.1"/>
</dbReference>